<feature type="non-terminal residue" evidence="2">
    <location>
        <position position="316"/>
    </location>
</feature>
<keyword evidence="3" id="KW-1185">Reference proteome</keyword>
<proteinExistence type="predicted"/>
<feature type="signal peptide" evidence="1">
    <location>
        <begin position="1"/>
        <end position="16"/>
    </location>
</feature>
<organism evidence="2 3">
    <name type="scientific">Aphanomyces invadans</name>
    <dbReference type="NCBI Taxonomy" id="157072"/>
    <lineage>
        <taxon>Eukaryota</taxon>
        <taxon>Sar</taxon>
        <taxon>Stramenopiles</taxon>
        <taxon>Oomycota</taxon>
        <taxon>Saprolegniomycetes</taxon>
        <taxon>Saprolegniales</taxon>
        <taxon>Verrucalvaceae</taxon>
        <taxon>Aphanomyces</taxon>
    </lineage>
</organism>
<evidence type="ECO:0008006" key="4">
    <source>
        <dbReference type="Google" id="ProtNLM"/>
    </source>
</evidence>
<feature type="chain" id="PRO_5019397867" description="Secreted protein" evidence="1">
    <location>
        <begin position="17"/>
        <end position="316"/>
    </location>
</feature>
<dbReference type="PANTHER" id="PTHR34859">
    <property type="entry name" value="UNNAMED PRODUCT"/>
    <property type="match status" value="1"/>
</dbReference>
<reference evidence="2 3" key="1">
    <citation type="submission" date="2018-08" db="EMBL/GenBank/DDBJ databases">
        <title>Aphanomyces genome sequencing and annotation.</title>
        <authorList>
            <person name="Minardi D."/>
            <person name="Oidtmann B."/>
            <person name="Van Der Giezen M."/>
            <person name="Studholme D.J."/>
        </authorList>
    </citation>
    <scope>NUCLEOTIDE SEQUENCE [LARGE SCALE GENOMIC DNA]</scope>
    <source>
        <strain evidence="2 3">NJM0002</strain>
    </source>
</reference>
<keyword evidence="1" id="KW-0732">Signal</keyword>
<dbReference type="PANTHER" id="PTHR34859:SF2">
    <property type="entry name" value="LYSM DOMAIN-CONTAINING PROTEIN"/>
    <property type="match status" value="1"/>
</dbReference>
<evidence type="ECO:0000256" key="1">
    <source>
        <dbReference type="SAM" id="SignalP"/>
    </source>
</evidence>
<name>A0A418AER3_9STRA</name>
<protein>
    <recommendedName>
        <fullName evidence="4">Secreted protein</fullName>
    </recommendedName>
</protein>
<gene>
    <name evidence="2" type="ORF">DYB32_010913</name>
</gene>
<comment type="caution">
    <text evidence="2">The sequence shown here is derived from an EMBL/GenBank/DDBJ whole genome shotgun (WGS) entry which is preliminary data.</text>
</comment>
<dbReference type="EMBL" id="QUSY01004395">
    <property type="protein sequence ID" value="RHY13602.1"/>
    <property type="molecule type" value="Genomic_DNA"/>
</dbReference>
<evidence type="ECO:0000313" key="3">
    <source>
        <dbReference type="Proteomes" id="UP000285060"/>
    </source>
</evidence>
<sequence length="316" mass="34572">MKFIIALTVIAGAVSATFNETSVSRQLHATPPPYCWLRSYARGVGTEPKLCAKGQELLEHYCYDKCPRGTSRKGVDCYSDCPKGMADEGQYCLKKKYGRGVGYPWKFGDSLNDVAMFKRCEKDNGGPGTCEKNGLVVYPKCEVGYSSTGCCICSPTATDCEKLGLADRSDVSCTKKVIIGRRHPRTCAPNEELSAGLCYEKCLKGFHGFGPICWKLAPPEWIQCGMGATKTSEECDQIKTDKILSVISLVLKISTEFSSSSEDVLKAQVDSGKLTTLNDAWNSIKSSSAVQNAMKAYDDANRLESGYRSIQDLVKE</sequence>
<dbReference type="Proteomes" id="UP000285060">
    <property type="component" value="Unassembled WGS sequence"/>
</dbReference>
<dbReference type="AlphaFoldDB" id="A0A418AER3"/>
<accession>A0A418AER3</accession>
<evidence type="ECO:0000313" key="2">
    <source>
        <dbReference type="EMBL" id="RHY13602.1"/>
    </source>
</evidence>
<dbReference type="VEuPathDB" id="FungiDB:H310_11622"/>